<dbReference type="AlphaFoldDB" id="A0A1M6F6B2"/>
<dbReference type="SUPFAM" id="SSF52402">
    <property type="entry name" value="Adenine nucleotide alpha hydrolases-like"/>
    <property type="match status" value="1"/>
</dbReference>
<accession>A0A1M6F6B2</accession>
<dbReference type="PRINTS" id="PR01438">
    <property type="entry name" value="UNVRSLSTRESS"/>
</dbReference>
<evidence type="ECO:0000313" key="3">
    <source>
        <dbReference type="EMBL" id="SHI93129.1"/>
    </source>
</evidence>
<evidence type="ECO:0000313" key="4">
    <source>
        <dbReference type="Proteomes" id="UP000184040"/>
    </source>
</evidence>
<dbReference type="InterPro" id="IPR006016">
    <property type="entry name" value="UspA"/>
</dbReference>
<dbReference type="PANTHER" id="PTHR46268:SF6">
    <property type="entry name" value="UNIVERSAL STRESS PROTEIN UP12"/>
    <property type="match status" value="1"/>
</dbReference>
<dbReference type="InterPro" id="IPR006015">
    <property type="entry name" value="Universal_stress_UspA"/>
</dbReference>
<gene>
    <name evidence="3" type="ORF">SAMN04488012_103348</name>
</gene>
<evidence type="ECO:0000259" key="2">
    <source>
        <dbReference type="Pfam" id="PF00582"/>
    </source>
</evidence>
<dbReference type="Proteomes" id="UP000184040">
    <property type="component" value="Unassembled WGS sequence"/>
</dbReference>
<organism evidence="3 4">
    <name type="scientific">Palleronia salina</name>
    <dbReference type="NCBI Taxonomy" id="313368"/>
    <lineage>
        <taxon>Bacteria</taxon>
        <taxon>Pseudomonadati</taxon>
        <taxon>Pseudomonadota</taxon>
        <taxon>Alphaproteobacteria</taxon>
        <taxon>Rhodobacterales</taxon>
        <taxon>Roseobacteraceae</taxon>
        <taxon>Palleronia</taxon>
    </lineage>
</organism>
<reference evidence="3 4" key="1">
    <citation type="submission" date="2016-11" db="EMBL/GenBank/DDBJ databases">
        <authorList>
            <person name="Jaros S."/>
            <person name="Januszkiewicz K."/>
            <person name="Wedrychowicz H."/>
        </authorList>
    </citation>
    <scope>NUCLEOTIDE SEQUENCE [LARGE SCALE GENOMIC DNA]</scope>
    <source>
        <strain evidence="3 4">DSM 26892</strain>
    </source>
</reference>
<comment type="similarity">
    <text evidence="1">Belongs to the universal stress protein A family.</text>
</comment>
<feature type="domain" description="UspA" evidence="2">
    <location>
        <begin position="1"/>
        <end position="139"/>
    </location>
</feature>
<dbReference type="PANTHER" id="PTHR46268">
    <property type="entry name" value="STRESS RESPONSE PROTEIN NHAX"/>
    <property type="match status" value="1"/>
</dbReference>
<evidence type="ECO:0000256" key="1">
    <source>
        <dbReference type="ARBA" id="ARBA00008791"/>
    </source>
</evidence>
<keyword evidence="4" id="KW-1185">Reference proteome</keyword>
<dbReference type="RefSeq" id="WP_073128040.1">
    <property type="nucleotide sequence ID" value="NZ_FQZA01000003.1"/>
</dbReference>
<dbReference type="InterPro" id="IPR014729">
    <property type="entry name" value="Rossmann-like_a/b/a_fold"/>
</dbReference>
<sequence length="140" mass="15373">MSQTILLPVDLSSSPSWEHALPKALEMAKGGTLHVVTVIPNFGSSMVGGYFSDSFMEQALHEIGEDLTKWVNANIPSEQDVNPHVVHGRIYEEIIKAGENLDVDTIVMGTPPHHMTEYLLGPNAARVVRHSKKSVYVVRG</sequence>
<dbReference type="STRING" id="313368.SAMN04488012_103348"/>
<name>A0A1M6F6B2_9RHOB</name>
<dbReference type="CDD" id="cd00293">
    <property type="entry name" value="USP-like"/>
    <property type="match status" value="1"/>
</dbReference>
<dbReference type="Pfam" id="PF00582">
    <property type="entry name" value="Usp"/>
    <property type="match status" value="1"/>
</dbReference>
<dbReference type="Gene3D" id="3.40.50.620">
    <property type="entry name" value="HUPs"/>
    <property type="match status" value="1"/>
</dbReference>
<proteinExistence type="inferred from homology"/>
<dbReference type="EMBL" id="FQZA01000003">
    <property type="protein sequence ID" value="SHI93129.1"/>
    <property type="molecule type" value="Genomic_DNA"/>
</dbReference>
<protein>
    <submittedName>
        <fullName evidence="3">Nucleotide-binding universal stress protein, UspA family</fullName>
    </submittedName>
</protein>